<dbReference type="NCBIfam" id="NF004046">
    <property type="entry name" value="PRK05563.1"/>
    <property type="match status" value="1"/>
</dbReference>
<dbReference type="PANTHER" id="PTHR11669:SF0">
    <property type="entry name" value="PROTEIN STICHEL-LIKE 2"/>
    <property type="match status" value="1"/>
</dbReference>
<dbReference type="GO" id="GO:0009360">
    <property type="term" value="C:DNA polymerase III complex"/>
    <property type="evidence" value="ECO:0007669"/>
    <property type="project" value="InterPro"/>
</dbReference>
<comment type="subunit">
    <text evidence="11">DNA polymerase III contains a core (composed of alpha, epsilon and theta chains) that associates with a tau subunit. This core dimerizes to form the POLIII' complex. PolIII' associates with the gamma complex (composed of gamma, delta, delta', psi and chi chains) and with the beta chain to form the complete DNA polymerase III complex.</text>
</comment>
<evidence type="ECO:0000313" key="13">
    <source>
        <dbReference type="EMBL" id="TPE57218.1"/>
    </source>
</evidence>
<dbReference type="Gene3D" id="1.10.8.60">
    <property type="match status" value="1"/>
</dbReference>
<dbReference type="GO" id="GO:0005524">
    <property type="term" value="F:ATP binding"/>
    <property type="evidence" value="ECO:0007669"/>
    <property type="project" value="UniProtKB-KW"/>
</dbReference>
<keyword evidence="7" id="KW-0862">Zinc</keyword>
<evidence type="ECO:0000256" key="11">
    <source>
        <dbReference type="RuleBase" id="RU364063"/>
    </source>
</evidence>
<dbReference type="AlphaFoldDB" id="A0A501X9G5"/>
<dbReference type="Pfam" id="PF13177">
    <property type="entry name" value="DNA_pol3_delta2"/>
    <property type="match status" value="1"/>
</dbReference>
<dbReference type="InterPro" id="IPR027417">
    <property type="entry name" value="P-loop_NTPase"/>
</dbReference>
<dbReference type="InterPro" id="IPR045085">
    <property type="entry name" value="HLD_clamp_pol_III_gamma_tau"/>
</dbReference>
<dbReference type="InterPro" id="IPR008921">
    <property type="entry name" value="DNA_pol3_clamp-load_cplx_C"/>
</dbReference>
<dbReference type="Proteomes" id="UP000319776">
    <property type="component" value="Unassembled WGS sequence"/>
</dbReference>
<dbReference type="PANTHER" id="PTHR11669">
    <property type="entry name" value="REPLICATION FACTOR C / DNA POLYMERASE III GAMMA-TAU SUBUNIT"/>
    <property type="match status" value="1"/>
</dbReference>
<dbReference type="RefSeq" id="WP_140781424.1">
    <property type="nucleotide sequence ID" value="NZ_VFSS01000007.1"/>
</dbReference>
<dbReference type="EMBL" id="VFSS01000007">
    <property type="protein sequence ID" value="TPE57218.1"/>
    <property type="molecule type" value="Genomic_DNA"/>
</dbReference>
<keyword evidence="2 11" id="KW-0808">Transferase</keyword>
<evidence type="ECO:0000256" key="1">
    <source>
        <dbReference type="ARBA" id="ARBA00006360"/>
    </source>
</evidence>
<evidence type="ECO:0000313" key="14">
    <source>
        <dbReference type="Proteomes" id="UP000319776"/>
    </source>
</evidence>
<evidence type="ECO:0000256" key="7">
    <source>
        <dbReference type="ARBA" id="ARBA00022833"/>
    </source>
</evidence>
<evidence type="ECO:0000259" key="12">
    <source>
        <dbReference type="SMART" id="SM00382"/>
    </source>
</evidence>
<evidence type="ECO:0000256" key="10">
    <source>
        <dbReference type="ARBA" id="ARBA00049244"/>
    </source>
</evidence>
<dbReference type="NCBIfam" id="TIGR02397">
    <property type="entry name" value="dnaX_nterm"/>
    <property type="match status" value="1"/>
</dbReference>
<evidence type="ECO:0000256" key="3">
    <source>
        <dbReference type="ARBA" id="ARBA00022695"/>
    </source>
</evidence>
<dbReference type="GO" id="GO:0046872">
    <property type="term" value="F:metal ion binding"/>
    <property type="evidence" value="ECO:0007669"/>
    <property type="project" value="UniProtKB-KW"/>
</dbReference>
<dbReference type="InterPro" id="IPR050238">
    <property type="entry name" value="DNA_Rep/Repair_Clamp_Loader"/>
</dbReference>
<evidence type="ECO:0000256" key="5">
    <source>
        <dbReference type="ARBA" id="ARBA00022723"/>
    </source>
</evidence>
<keyword evidence="3 11" id="KW-0548">Nucleotidyltransferase</keyword>
<dbReference type="EC" id="2.7.7.7" evidence="11"/>
<evidence type="ECO:0000256" key="4">
    <source>
        <dbReference type="ARBA" id="ARBA00022705"/>
    </source>
</evidence>
<evidence type="ECO:0000256" key="9">
    <source>
        <dbReference type="ARBA" id="ARBA00022932"/>
    </source>
</evidence>
<dbReference type="OrthoDB" id="9810148at2"/>
<comment type="catalytic activity">
    <reaction evidence="10 11">
        <text>DNA(n) + a 2'-deoxyribonucleoside 5'-triphosphate = DNA(n+1) + diphosphate</text>
        <dbReference type="Rhea" id="RHEA:22508"/>
        <dbReference type="Rhea" id="RHEA-COMP:17339"/>
        <dbReference type="Rhea" id="RHEA-COMP:17340"/>
        <dbReference type="ChEBI" id="CHEBI:33019"/>
        <dbReference type="ChEBI" id="CHEBI:61560"/>
        <dbReference type="ChEBI" id="CHEBI:173112"/>
        <dbReference type="EC" id="2.7.7.7"/>
    </reaction>
</comment>
<comment type="function">
    <text evidence="11">DNA polymerase III is a complex, multichain enzyme responsible for most of the replicative synthesis in bacteria. This DNA polymerase also exhibits 3' to 5' exonuclease activity.</text>
</comment>
<keyword evidence="9 11" id="KW-0239">DNA-directed DNA polymerase</keyword>
<dbReference type="SMART" id="SM00382">
    <property type="entry name" value="AAA"/>
    <property type="match status" value="1"/>
</dbReference>
<organism evidence="13 14">
    <name type="scientific">[Mycoplasma] falconis</name>
    <dbReference type="NCBI Taxonomy" id="92403"/>
    <lineage>
        <taxon>Bacteria</taxon>
        <taxon>Bacillati</taxon>
        <taxon>Mycoplasmatota</taxon>
        <taxon>Mycoplasmoidales</taxon>
        <taxon>Metamycoplasmataceae</taxon>
        <taxon>Metamycoplasma</taxon>
    </lineage>
</organism>
<comment type="similarity">
    <text evidence="1 11">Belongs to the DnaX/STICHEL family.</text>
</comment>
<sequence length="646" mass="74300">MSLSDKYLALYRQYRPKRFDDIKGQDHIVATLKNVILNNKISHAYLFCGSHGNGKTSTAKVFANTINCQHNENDPLNPCSECINNIDRNLDIVEIDAASNTGIDDIRDLKEKIKHLPTSSKYKIYIIDEVHMLSKGAFNALLKTLEEPPKHAIFILATTDPQKIPATILSRVQRYNFKKMTIQTLMEQLKNIFDKENITCSNKALKMIAELGNGSFRDTLSIADQVAIYCGNKTIDEKSVEDLFGISDVNKVIELINLLNNHDLKKVIELARDLIVNGIDIERFVYQMIAIIKDFLVYKKTNNSSLLEIITSDEFSKINLDEDKAYHYLEVLNKSIFELKQSDILAETFELILIKLSAYKSKYETVKHQVESPLILEEDADFVVNENFKEPEIKQNNSQQLNSFLDLNSIANKLETKDIVNNQLTKIEDIDINDKLEKTTELLIDEVTSEYDAADIVDNIITSDLNDEDFVLVDESKKDILNPSRLSLDQILDLINVYRRGIKEGKFVAKTDEDKLKYANAKNIIEEDEQETYKILKGFNILFSCEEFVLLGIQNNDVMLEDLNKNAYQKNVVKLAKKIFGRFVHLFAISKEEFSEAKEYWNSHAEEMSKRQYPFYRDLSKEYDEVSLKNMEFAKSAFGDILKIKK</sequence>
<evidence type="ECO:0000256" key="8">
    <source>
        <dbReference type="ARBA" id="ARBA00022840"/>
    </source>
</evidence>
<proteinExistence type="inferred from homology"/>
<accession>A0A501X9G5</accession>
<reference evidence="13 14" key="1">
    <citation type="submission" date="2019-06" db="EMBL/GenBank/DDBJ databases">
        <title>Mycoplasma falconis type strain whole genome sequence.</title>
        <authorList>
            <person name="Spergser J."/>
        </authorList>
    </citation>
    <scope>NUCLEOTIDE SEQUENCE [LARGE SCALE GENOMIC DNA]</scope>
    <source>
        <strain evidence="13 14">ATCC 51372</strain>
    </source>
</reference>
<keyword evidence="6 11" id="KW-0547">Nucleotide-binding</keyword>
<keyword evidence="14" id="KW-1185">Reference proteome</keyword>
<dbReference type="Pfam" id="PF12169">
    <property type="entry name" value="DNA_pol3_gamma3"/>
    <property type="match status" value="1"/>
</dbReference>
<dbReference type="Gene3D" id="3.40.50.300">
    <property type="entry name" value="P-loop containing nucleotide triphosphate hydrolases"/>
    <property type="match status" value="1"/>
</dbReference>
<dbReference type="GO" id="GO:0003677">
    <property type="term" value="F:DNA binding"/>
    <property type="evidence" value="ECO:0007669"/>
    <property type="project" value="InterPro"/>
</dbReference>
<dbReference type="CDD" id="cd00009">
    <property type="entry name" value="AAA"/>
    <property type="match status" value="1"/>
</dbReference>
<keyword evidence="4 11" id="KW-0235">DNA replication</keyword>
<dbReference type="FunFam" id="3.40.50.300:FF:000014">
    <property type="entry name" value="DNA polymerase III subunit gamma/tau"/>
    <property type="match status" value="1"/>
</dbReference>
<protein>
    <recommendedName>
        <fullName evidence="11">DNA polymerase III subunit gamma/tau</fullName>
        <ecNumber evidence="11">2.7.7.7</ecNumber>
    </recommendedName>
</protein>
<dbReference type="GO" id="GO:0003887">
    <property type="term" value="F:DNA-directed DNA polymerase activity"/>
    <property type="evidence" value="ECO:0007669"/>
    <property type="project" value="UniProtKB-KW"/>
</dbReference>
<feature type="domain" description="AAA+ ATPase" evidence="12">
    <location>
        <begin position="41"/>
        <end position="181"/>
    </location>
</feature>
<keyword evidence="5" id="KW-0479">Metal-binding</keyword>
<evidence type="ECO:0000256" key="6">
    <source>
        <dbReference type="ARBA" id="ARBA00022741"/>
    </source>
</evidence>
<dbReference type="SUPFAM" id="SSF52540">
    <property type="entry name" value="P-loop containing nucleoside triphosphate hydrolases"/>
    <property type="match status" value="1"/>
</dbReference>
<dbReference type="GO" id="GO:0006261">
    <property type="term" value="P:DNA-templated DNA replication"/>
    <property type="evidence" value="ECO:0007669"/>
    <property type="project" value="TreeGrafter"/>
</dbReference>
<dbReference type="InterPro" id="IPR003593">
    <property type="entry name" value="AAA+_ATPase"/>
</dbReference>
<evidence type="ECO:0000256" key="2">
    <source>
        <dbReference type="ARBA" id="ARBA00022679"/>
    </source>
</evidence>
<dbReference type="InterPro" id="IPR012763">
    <property type="entry name" value="DNA_pol_III_sug/sutau_N"/>
</dbReference>
<name>A0A501X9G5_9BACT</name>
<comment type="caution">
    <text evidence="13">The sequence shown here is derived from an EMBL/GenBank/DDBJ whole genome shotgun (WGS) entry which is preliminary data.</text>
</comment>
<dbReference type="InterPro" id="IPR022754">
    <property type="entry name" value="DNA_pol_III_gamma-3"/>
</dbReference>
<dbReference type="Gene3D" id="1.20.272.10">
    <property type="match status" value="1"/>
</dbReference>
<gene>
    <name evidence="11 13" type="primary">dnaX</name>
    <name evidence="13" type="ORF">FJO69_02275</name>
</gene>
<keyword evidence="8 11" id="KW-0067">ATP-binding</keyword>
<dbReference type="Pfam" id="PF22608">
    <property type="entry name" value="DNAX_ATPase_lid"/>
    <property type="match status" value="1"/>
</dbReference>
<dbReference type="SUPFAM" id="SSF48019">
    <property type="entry name" value="post-AAA+ oligomerization domain-like"/>
    <property type="match status" value="1"/>
</dbReference>